<feature type="domain" description="Carrier" evidence="8">
    <location>
        <begin position="2718"/>
        <end position="2793"/>
    </location>
</feature>
<evidence type="ECO:0000256" key="7">
    <source>
        <dbReference type="SAM" id="MobiDB-lite"/>
    </source>
</evidence>
<dbReference type="Gene3D" id="3.40.50.720">
    <property type="entry name" value="NAD(P)-binding Rossmann-like Domain"/>
    <property type="match status" value="1"/>
</dbReference>
<feature type="domain" description="Carrier" evidence="8">
    <location>
        <begin position="6723"/>
        <end position="6799"/>
    </location>
</feature>
<dbReference type="InterPro" id="IPR057326">
    <property type="entry name" value="KR_dom"/>
</dbReference>
<dbReference type="Pfam" id="PF00501">
    <property type="entry name" value="AMP-binding"/>
    <property type="match status" value="6"/>
</dbReference>
<comment type="similarity">
    <text evidence="2">Belongs to the ATP-dependent AMP-binding enzyme family.</text>
</comment>
<dbReference type="NCBIfam" id="NF004282">
    <property type="entry name" value="PRK05691.1"/>
    <property type="match status" value="8"/>
</dbReference>
<protein>
    <submittedName>
        <fullName evidence="10">Amino acid adenylation domain-containing protein</fullName>
    </submittedName>
</protein>
<dbReference type="Gene3D" id="3.40.50.12780">
    <property type="entry name" value="N-terminal domain of ligase-like"/>
    <property type="match status" value="4"/>
</dbReference>
<dbReference type="FunFam" id="3.30.300.30:FF:000015">
    <property type="entry name" value="Nonribosomal peptide synthase SidD"/>
    <property type="match status" value="1"/>
</dbReference>
<feature type="region of interest" description="Disordered" evidence="7">
    <location>
        <begin position="6799"/>
        <end position="6839"/>
    </location>
</feature>
<dbReference type="PROSITE" id="PS00455">
    <property type="entry name" value="AMP_BINDING"/>
    <property type="match status" value="6"/>
</dbReference>
<dbReference type="GO" id="GO:0008610">
    <property type="term" value="P:lipid biosynthetic process"/>
    <property type="evidence" value="ECO:0007669"/>
    <property type="project" value="InterPro"/>
</dbReference>
<dbReference type="RefSeq" id="WP_132256772.1">
    <property type="nucleotide sequence ID" value="NZ_SLZQ01000001.1"/>
</dbReference>
<evidence type="ECO:0000256" key="3">
    <source>
        <dbReference type="ARBA" id="ARBA00022450"/>
    </source>
</evidence>
<dbReference type="Pfam" id="PF00668">
    <property type="entry name" value="Condensation"/>
    <property type="match status" value="5"/>
</dbReference>
<dbReference type="GO" id="GO:0031177">
    <property type="term" value="F:phosphopantetheine binding"/>
    <property type="evidence" value="ECO:0007669"/>
    <property type="project" value="InterPro"/>
</dbReference>
<dbReference type="Gene3D" id="1.10.1200.10">
    <property type="entry name" value="ACP-like"/>
    <property type="match status" value="6"/>
</dbReference>
<evidence type="ECO:0000256" key="1">
    <source>
        <dbReference type="ARBA" id="ARBA00001957"/>
    </source>
</evidence>
<evidence type="ECO:0000256" key="4">
    <source>
        <dbReference type="ARBA" id="ARBA00022553"/>
    </source>
</evidence>
<keyword evidence="5" id="KW-0276">Fatty acid metabolism</keyword>
<dbReference type="CDD" id="cd19531">
    <property type="entry name" value="LCL_NRPS-like"/>
    <property type="match status" value="5"/>
</dbReference>
<dbReference type="PROSITE" id="PS50075">
    <property type="entry name" value="CARRIER"/>
    <property type="match status" value="6"/>
</dbReference>
<dbReference type="InterPro" id="IPR020845">
    <property type="entry name" value="AMP-binding_CS"/>
</dbReference>
<dbReference type="EMBL" id="SLZQ01000001">
    <property type="protein sequence ID" value="TCS39449.1"/>
    <property type="molecule type" value="Genomic_DNA"/>
</dbReference>
<dbReference type="Pfam" id="PF23024">
    <property type="entry name" value="AMP-dom_DIP2-like"/>
    <property type="match status" value="1"/>
</dbReference>
<dbReference type="SUPFAM" id="SSF47336">
    <property type="entry name" value="ACP-like"/>
    <property type="match status" value="6"/>
</dbReference>
<dbReference type="FunFam" id="3.40.50.12780:FF:000013">
    <property type="entry name" value="Long-chain-fatty-acid--AMP ligase FadD32"/>
    <property type="match status" value="1"/>
</dbReference>
<organism evidence="10 11">
    <name type="scientific">Paucimonas lemoignei</name>
    <name type="common">Pseudomonas lemoignei</name>
    <dbReference type="NCBI Taxonomy" id="29443"/>
    <lineage>
        <taxon>Bacteria</taxon>
        <taxon>Pseudomonadati</taxon>
        <taxon>Pseudomonadota</taxon>
        <taxon>Betaproteobacteria</taxon>
        <taxon>Burkholderiales</taxon>
        <taxon>Burkholderiaceae</taxon>
        <taxon>Paucimonas</taxon>
    </lineage>
</organism>
<dbReference type="NCBIfam" id="NF003417">
    <property type="entry name" value="PRK04813.1"/>
    <property type="match status" value="6"/>
</dbReference>
<dbReference type="CDD" id="cd05931">
    <property type="entry name" value="FAAL"/>
    <property type="match status" value="1"/>
</dbReference>
<dbReference type="FunFam" id="2.30.38.10:FF:000001">
    <property type="entry name" value="Non-ribosomal peptide synthetase PvdI"/>
    <property type="match status" value="1"/>
</dbReference>
<dbReference type="InterPro" id="IPR045851">
    <property type="entry name" value="AMP-bd_C_sf"/>
</dbReference>
<evidence type="ECO:0000313" key="11">
    <source>
        <dbReference type="Proteomes" id="UP000295382"/>
    </source>
</evidence>
<dbReference type="SMART" id="SM00823">
    <property type="entry name" value="PKS_PP"/>
    <property type="match status" value="5"/>
</dbReference>
<dbReference type="InterPro" id="IPR042099">
    <property type="entry name" value="ANL_N_sf"/>
</dbReference>
<dbReference type="Gene3D" id="3.30.559.30">
    <property type="entry name" value="Nonribosomal peptide synthetase, condensation domain"/>
    <property type="match status" value="5"/>
</dbReference>
<dbReference type="GO" id="GO:0006631">
    <property type="term" value="P:fatty acid metabolic process"/>
    <property type="evidence" value="ECO:0007669"/>
    <property type="project" value="UniProtKB-KW"/>
</dbReference>
<dbReference type="InterPro" id="IPR036736">
    <property type="entry name" value="ACP-like_sf"/>
</dbReference>
<gene>
    <name evidence="10" type="ORF">EDC30_101405</name>
</gene>
<dbReference type="FunFam" id="3.40.50.980:FF:000001">
    <property type="entry name" value="Non-ribosomal peptide synthetase"/>
    <property type="match status" value="4"/>
</dbReference>
<dbReference type="GO" id="GO:0044550">
    <property type="term" value="P:secondary metabolite biosynthetic process"/>
    <property type="evidence" value="ECO:0007669"/>
    <property type="project" value="UniProtKB-ARBA"/>
</dbReference>
<dbReference type="CDD" id="cd05930">
    <property type="entry name" value="A_NRPS"/>
    <property type="match status" value="3"/>
</dbReference>
<dbReference type="FunFam" id="3.30.300.30:FF:000010">
    <property type="entry name" value="Enterobactin synthetase component F"/>
    <property type="match status" value="2"/>
</dbReference>
<accession>A0A4R3I604</accession>
<dbReference type="SUPFAM" id="SSF56801">
    <property type="entry name" value="Acetyl-CoA synthetase-like"/>
    <property type="match status" value="7"/>
</dbReference>
<comment type="cofactor">
    <cofactor evidence="1">
        <name>pantetheine 4'-phosphate</name>
        <dbReference type="ChEBI" id="CHEBI:47942"/>
    </cofactor>
</comment>
<dbReference type="GO" id="GO:0071766">
    <property type="term" value="P:Actinobacterium-type cell wall biogenesis"/>
    <property type="evidence" value="ECO:0007669"/>
    <property type="project" value="UniProtKB-ARBA"/>
</dbReference>
<feature type="domain" description="Carrier" evidence="8">
    <location>
        <begin position="1667"/>
        <end position="1742"/>
    </location>
</feature>
<dbReference type="SUPFAM" id="SSF52777">
    <property type="entry name" value="CoA-dependent acyltransferases"/>
    <property type="match status" value="10"/>
</dbReference>
<dbReference type="Gene3D" id="3.30.559.10">
    <property type="entry name" value="Chloramphenicol acetyltransferase-like domain"/>
    <property type="match status" value="5"/>
</dbReference>
<dbReference type="Gene3D" id="3.30.300.30">
    <property type="match status" value="7"/>
</dbReference>
<feature type="domain" description="Carrier" evidence="8">
    <location>
        <begin position="3772"/>
        <end position="3847"/>
    </location>
</feature>
<dbReference type="InterPro" id="IPR013968">
    <property type="entry name" value="PKS_KR"/>
</dbReference>
<feature type="domain" description="Carrier" evidence="8">
    <location>
        <begin position="4819"/>
        <end position="4894"/>
    </location>
</feature>
<dbReference type="Gene3D" id="3.40.50.980">
    <property type="match status" value="4"/>
</dbReference>
<dbReference type="CDD" id="cd08953">
    <property type="entry name" value="KR_2_SDR_x"/>
    <property type="match status" value="1"/>
</dbReference>
<dbReference type="FunFam" id="1.10.1200.10:FF:000005">
    <property type="entry name" value="Nonribosomal peptide synthetase 1"/>
    <property type="match status" value="3"/>
</dbReference>
<dbReference type="PROSITE" id="PS00012">
    <property type="entry name" value="PHOSPHOPANTETHEINE"/>
    <property type="match status" value="5"/>
</dbReference>
<dbReference type="InterPro" id="IPR025110">
    <property type="entry name" value="AMP-bd_C"/>
</dbReference>
<dbReference type="FunFam" id="3.30.559.10:FF:000012">
    <property type="entry name" value="Non-ribosomal peptide synthetase"/>
    <property type="match status" value="2"/>
</dbReference>
<name>A0A4R3I604_PAULE</name>
<dbReference type="Pfam" id="PF13193">
    <property type="entry name" value="AMP-binding_C"/>
    <property type="match status" value="4"/>
</dbReference>
<dbReference type="InterPro" id="IPR023213">
    <property type="entry name" value="CAT-like_dom_sf"/>
</dbReference>
<dbReference type="InterPro" id="IPR036291">
    <property type="entry name" value="NAD(P)-bd_dom_sf"/>
</dbReference>
<keyword evidence="11" id="KW-1185">Reference proteome</keyword>
<dbReference type="InterPro" id="IPR000873">
    <property type="entry name" value="AMP-dep_synth/lig_dom"/>
</dbReference>
<comment type="caution">
    <text evidence="10">The sequence shown here is derived from an EMBL/GenBank/DDBJ whole genome shotgun (WGS) entry which is preliminary data.</text>
</comment>
<dbReference type="InterPro" id="IPR020806">
    <property type="entry name" value="PKS_PP-bd"/>
</dbReference>
<feature type="compositionally biased region" description="Low complexity" evidence="7">
    <location>
        <begin position="6807"/>
        <end position="6818"/>
    </location>
</feature>
<dbReference type="Gene3D" id="2.30.38.10">
    <property type="entry name" value="Luciferase, Domain 3"/>
    <property type="match status" value="2"/>
</dbReference>
<keyword evidence="3" id="KW-0596">Phosphopantetheine</keyword>
<dbReference type="InterPro" id="IPR009081">
    <property type="entry name" value="PP-bd_ACP"/>
</dbReference>
<dbReference type="FunFam" id="3.40.50.12780:FF:000012">
    <property type="entry name" value="Non-ribosomal peptide synthetase"/>
    <property type="match status" value="2"/>
</dbReference>
<dbReference type="Proteomes" id="UP000295382">
    <property type="component" value="Unassembled WGS sequence"/>
</dbReference>
<dbReference type="OrthoDB" id="6297021at2"/>
<evidence type="ECO:0000259" key="9">
    <source>
        <dbReference type="PROSITE" id="PS50803"/>
    </source>
</evidence>
<dbReference type="PANTHER" id="PTHR45527">
    <property type="entry name" value="NONRIBOSOMAL PEPTIDE SYNTHETASE"/>
    <property type="match status" value="1"/>
</dbReference>
<dbReference type="InterPro" id="IPR040097">
    <property type="entry name" value="FAAL/FAAC"/>
</dbReference>
<keyword evidence="6" id="KW-0443">Lipid metabolism</keyword>
<evidence type="ECO:0000313" key="10">
    <source>
        <dbReference type="EMBL" id="TCS39449.1"/>
    </source>
</evidence>
<dbReference type="FunFam" id="3.30.559.30:FF:000001">
    <property type="entry name" value="Non-ribosomal peptide synthetase"/>
    <property type="match status" value="2"/>
</dbReference>
<evidence type="ECO:0000256" key="6">
    <source>
        <dbReference type="ARBA" id="ARBA00023098"/>
    </source>
</evidence>
<keyword evidence="4" id="KW-0597">Phosphoprotein</keyword>
<sequence>MHPVAPEEIKTFVDLLSYRAREKGDALAFRFLSYSATGIEEKTITFAELDARARRIAEHLLQICRPGDRALMLYPSGLEFIEAYFGCLYAGVIAVPGYPPKRNQKLGRLKSLVQNCQARVALTDSQTQAIAEPQFAEVAELSSLDWLITDKIDAVAPLADKTSLPQIGTDDIAFLQYTSGSTGDPKGVMVSHGNLMANSRSIYTAMGHGPETVVVGWLPLFHDMGLIGNVLQPVYAGIPATLMAPASFLQHPLRWLEAISTYRATTSGGPNFAYDLCVGSVKDDELAQLDLRSWNVAFNGAEPIRPESQRAFSKRFGACGFDPSAHYACYGMAETTLLITGIEPGQGARTSSFDREELQKNRVVPLAGTPEESHELASCGYSRCEQGVLIVNPETLTRCADREVGEIWAYGDSNAKGYWQKPDATAATFAARLADTGEGPYLRTGDLGFVHDGELFIAGRLKDVVIIRGMNHYPQDIELTAFESHEAFMPNGAAVFTIVEDGEEQLVVVLEVRRTHLRSMDPDLLARAIQQAVVMQHELQVHNILFIKPGQLPKTSSGKVQRQACKKLFLAGEIDAIARIDKSDEPAEGELPSFDRSSWDSLEPQERLVRVENYLAAVFEAFAQLPAGSIRRDVPVLGYGLDSLALTRLAAHVAEDTDVALQVQHLFEHETVSALAGFLNDALSNVSASGQRQRIVPMAREGVTSQNLPLSYAQQRMWFLMQYEASSLYNIAGVLGIRGELNVAALDMAFREIFRRHVALRTRFVMHGDQAVQVVDEASDWKLSVMDLSDRNQAEIDDAIARDLHYVFDLSQDILFRANLYKQPDGSHALVVCMHHIISDGWSVAVLMRELSALYAAFDSGKASPLAALPVQYADYAAWQQQYLQGDVLSRQEAYWKGQLQGVMPLNLPTDRVRPARPGHAGNTIALQIDSELTGALKSVAREQGATLYMTLLAAFGTLLHKYSGQDDFCIGSPIANRNHPEIRELIGFFVNTLALRANYGGDPEFGALLKSVRKTTVDAYAHQDLPFEKVVDLVTPERDLSTSPLFQVMFVLQDAAQGNLSLNGLEVSRHATVSGTSKFDLTLELQETSEGLSGHIEYKTELFDEATILRLAAHFRRLLVAIVRAPAARLSQLPLLDVDERHTLLELWNDTEKTFRQPERLHHLFSRQLAKTPDAPAVVAGNERLTFADLEVQANRLAHCLIARGVSANSIVGLCVERSLDMVVGMLAILKAGGAYLPLDPNYPAERLRYMLEQSRAAVLVTRPVLENIFAGMEVPAILLDPAQPLASYIWPGTDPKVETDCDDLAYVIYTSGSTGRPKGVPISHAAICNQMGWVLNQFPMQADDRMLQKTPFSFDASVWEIWAPLISGAQLVLAAPDGHQDVDYLVETIVNEKITQLQAVPALLRAMLAAPAIGKVTSLRRIFLGGEALPVDLARQAQRLAGKVINLYGPTECSINASWFDMGNLPARAQGYVPIGRPVSNLQFYVLDAQLQPVPMGVAGELHIAGAGLSPGYLHQPELTAQRFVDNPFNTHDSPKLYKTGDLVRYLPGGQLEFIARIDEQIKIRGQRIELGEIEKVLAEQTGVVESAVAVKGGDGMQRLVAYVVAADANLSHDDLRARLAQALPEYMVPSIFVSLPALPRNNSGKVDRKALPEPVKPNFTEYQALATPTEKSLAAIWSKLLDGAEVHGKSNFFHIGGHSLLAARMVARIREQWRIAFAIRNVFEAQELHALAALIDLAAGIERSEVACIPHVQRGGPLALSHAQQRMWVVNQLDEHSAQYNMPAAIDLEGKIDEAALERAFDAFIARHEILRTVYRAQDGVPYQEIREQVDFQLAKVDLSSLAGAAQDEAREDAVRNEALRQFDLSSDLMLRATLVRLSVSRHTLLVTMHHIASDGWSSAILVKELSELYGAFTEGRTAELPALPIQYADYAAWQTQTLSGTRLEALRSYWRTQLAQLPSVHNLPLDRARPALPSYRGAAVEQMLPHELTARLKRLANEQGTTLFTVLHAAFASLLHRFSGESDIVVGTPVANRELSELEPLVGLFVNTLVLRSDLSENPDFIGLLQQSMATFTDAYEHQDLPFEMLVNELQVERSQSFNQLFQVMLVFQSGGENRLELPNLTSSGIRETAGLTKFDLTLNVVESDRGLKLSWEYATDLFEESSIQRMAESFGVLLNAVAAQPQQSVKQLPLVSEHERASLMGHANALANDAFPPACSHLLFEAQAERMPQAAALRFGDEEVSYAELNRRANKLAHYLVGLGVRPDTLVGLCVDRSPDMVVGLLAILKAGGAYVPFDPSYPADRLRYMLEDCGAKTVLIQSALADLLPVSGQRLVIMDDDQITNGLPENNIDPDKIGLMPQSLAYVIYTSGSTGNPKASLLMHQGLSNLAQAQAEFFHVEPESRLLQFASFAFDAATSEIFMALCAGATLHIVPRELVQSGPELSDYVAGNGITHATLPPALLPVLERDKWQSIRHLTVAGEHCPIGLVREWAQGRAFYNAYGPSETSVCSSMALLTPDTDVVHMGRPMRGVQLHVLDDAMQPVPHGVAGQLFVGGRGVGRGYLGRDELNSEKFVDNPFGDGKLYATGDLVRLRADGNLEFIGRMDSQVKIRGFRIELGEIEASLARQPGVADVAVVVHKDKDQQPRLVAYIVAADAAATPESLRASLAASMPNYMVPSAFVLMECFPMTPNGKVDRKRLPEPDVASLVQTEFVAPRNASEEALAAIWSGLLGLDSIGVHHNFFDLGGNSLLAIQAISRIKEQFGVQMKVADLFVYTSIASLARRLEELAADDCSKTSMPLVTPRAGGDILPLSLEQQSYWFLYELEGGSATYNIPAAIRLNGRLDIGALERSFAELIARHESLRTVLVVENGQPSQQVMASPEFVLHVDERKENRYKEVLDRQIELDARYVLDLRKEIPIRAVLHKIFEDDHVLTILLHHTMADGWSLDILIRDLSEIYNAIVAGQSNPLSPLPVQYGDYALWQKNVLEGEHFEKQVVYWRDTLKGVPPMLDLPTDFPRPPVQSYRGQEVAFALPFELTRALNEFARKNKTTLFNTLMAGLNVLLSRYSRNDDIAIGTAIANRSQTDLEPLIGCFANTLVIRNRVEQELSFVELVKRVNGAVFAAYEHAGVPFDVVVDAVQPERSLGVPPIFQVMFRLHNQRSGEGIGFAGMKVERIAIASDSAKLDLNFSLVETESGLEGVIEYATDLFTEKTIRRIARHFQLLLESAMVDSQAPIESLNLLSREEFDLVEQWNDTDAPYPQDECMYQLFETSAAHAPDNLAYVCGDVRLTYAELNERANRLAHYLRTLGVGPEVKVGVSVGRTAWAAICMLAVFKSGGTYVPLDPKYPKERIDVMLDVVKPQFILSVPEIAGLFAGVAAKLVLVDQIERELAAQPTHNPAAIGADHAAYILFTSGTTGRPKAILVGHRAFRNMAESHRWAKLHGAGNRVLQFASLSFSISMWDSFMAWVPGATLIAANDEQAMPGEALYELLQREQVTHATWPVSLLSTLPVERIPASLQTIISSAEPCNDAVVARWTARGVRFLNMYGNSEVSLGSTLYEYHKVGQKLTIGVAFPNTRMYLLDKHLRQVPVGVIAEIHTAGAGLATCYFDNPEATAKSFICNPFSRDENGRLYKTGDLGRYLPNGEIEYIGREDFQVSIRGFRVELAEIESVLREAAGIAEVVVVSQQDASQVARLVCFYVERADASSASAAQLRELVAAKLPSYMVPSLFVRLDAMPLTPNRKVDRLALAKMSIDDSQDLSFVAPRSDLERALAAIWSEVLGLQEIGITRNFFEIGGHSLLAVQVVARIKDGLGLPMSIKDLFTHNTIESLANYLSGLDSQGEAGLPPITPREGSGLIPLSLDQKPYWFLHQLEGGSHTYNIPFAMRLFGTLDVKALEQSLRSLIERHESLRTLFPVKDGEPAQQVVASPDVRLAVLALSAAEVEQAVRADFLHVFDLARELPIRARLLQVDDGSHVVTLVVHHVVADGWSLNVLVRELTELYTAFSSGAGNPLPELALQYGDYSEWQHRKVIGAVYDRQTAFWKDKLAGLAPLLNLPLDYPRPPLQSYRGRELAIALPFALSARLNQYARQHNTTLYNLLLAGLAILLSRYGRTDDVPVGTAVANRPQRELEDMIGCFANTLVIRCRVNPKQSFQQLVANVGEEALEAFSNGSVPFDGVVEAVQPERSLGVPPIFQVMFRLHNQQMAQTSSFAGLRSELLNIPTQSAKLDLNFSLAESADGIGGVIEYATDIFSEQTVARIARHYQTVLAAALSDATTPIEHLSVVTAEEMEQVRQWNATTIAYPQDECMHHLFERAVERAPNKLAYVCGDDRFSYAELNARANRLAHFLQSRGVGPEVRIGVSVERSTWAGIGCLAAFKSGGTYVPLDVNYPKDRIARMLEVARPKIILTLSSIAPLFAGCDAEVICLDTDRESIQSQPIFNPPRIGADHSAYILFTSGTTGKPKGILVGHRAFRNMAVSHEWAGLLTPDCRVLQFASLSFSIALWGAFMAWVPGGTLYSVTPKQALPDEPLYDLLEENQITHATWPVSLLSTMPVERMPSSLKTVISSAEPCNDAVVEKWTRAGVRFLNMYGNSEVSIGSTLYEYKQIGEKLTIGKPFPNTQMYLLDESLKQVPIGVIAEIHTAGVGLATGYVDDPVATARSFIPNPFSDMPGSRMYKTGDLGRYLPNGEIEFIGREDFQVSIRGFRVELTEIEDVLRAIPGVLEAVVTSRDDQQGLARLVCFYTLNEAAEIGAAELRKVVGDRLPNYMVPSLFVRLDAMPLTPNRKIDRLALCSYPIEENEDGRHVAPRNAVERRLAAIWEDILGMRELGVRHNFFELGGHSLLATKTVSRIRAEFGVELSLQQFFEHATIEGLAELVTRANAACADRPIRVLEKRDLVPLSYAQQRLWFLDRYEENSNFYHMPSLLKVSGRLDAAALEKAFLALIERHEVLRTNFIAQDGRGMQQIHAAIDWSMDVVELDGATTEEKESQLAGHIGRQLQTGFKLDSDVLLRAVLFRLADDEHRLFINMHHIISDGWSITVLIREVSALYAAIVQGEKPALSPLPVQYADFSVWQIEHLQGALLANQGGYWTEKLKDQATLSLPLDFDRPKNQTYNGDRLKFAIDADLRASLEDLSKRHGATLFMTLLTAFNVMLSRYSGDTDISIGTPVANRVRAEIEPLIGFFANTLVLRSDLEGNPEFTALLEQVRQTTLEAYSHQDIPFEKVVDLVLPERDPSRSPLFQVSFSLQNMAEGKFNLPGIEISNVALENKTSKFDLLLEILDNENGMDASFEFNTDLFRPESILGYVAAYLHLLRAIAENPQQRLASLPLAVESAPRSSLAWADYPLLKALHVAQAVGNETVAYSLTDSEGRAVPMGAIGQLHLHVVDGESPAATGFTARETSRGLVLLSTPDDVALIDGQLVYPRAVEQCLLQMPGMQDCHIMVRTHPGKGHQLVAYMVCDGEMPDEEASNAYLTEGGMHGVSLLACVKVPAIPLTRHGAINARQLQKLAVHNQATLKNWAQEVASNTKVRQAILLEQAAEDAQSVSHLFDLLPPEARGMTAATTPQVRKAKKGDNRPVSDVPAVIISDAIIGTPHQPAVLADMLIHTAMSHPDRGISFYYADNSTAELSYPELLHRAQCVLSGLRGTGIAAGDKVIFQFARSEDFIAAFWACALGGFIPVPIAAAKNYRSSNAQTLKIAHAWRMMDKAIVLAGDTIVEGVRNIGTLEGIADFTVHAIGAMYDEEPAREFHRGSSDDVALIMLTSGSTGMPKGVQLSHANLIGRSMGSVQMNGFHAGMPSLNWMALDHVGGIIYFHIRDIHTGATQVQADTDYILADPLRWLQLIDRHRINITWAPNFAFSLIVDRQDQLKQGRFDLSCLKFMLNGAEAVVPKTTQTFIELLQAYGLGDDCVKPVYGMSEISSGVTYSSRLKLTYGSDDTVFVSVGKPIPGVNMRIVDGNDQPMMEGQSGRLQVSGVTVTHGYLGGEAINRDAFTADGWFKTGDLAFIEGGELTITGREKDIIIINGVNFYSHEIAEVVEAVPGVTVSYTAACAVRRDGSNSDQLAIFFHSVKKGGELSELIRQIRQAVMEKIGVNPSYIVPLEKDQVPKTEIGKIQLSQLAGAFNRGEFDHALRALDIAERNDNTLPDWFFSKAWVKKQLGNVLALPGNGVTLVFADRSGIAERLHLSGQVVTVSAGQGFQENGDSFRINPALSEHYVQMLKSLAGRSLTIERVISLWDCDSSSSGKDALMSRAPLADSIGLYSAWYLAQALASQQNAMPMRWIWVGRGAQRVAVDETLNPDKASALALLKTLSKEFPWLHCRHVDLAAATDETDLAMQAAQVAKEAGAIHADEEVAYRAGRRYVSRLRRQDLAKDSGNDKGGMQLQTGGAYLISGGLGGIAFALARTMLRQFGARLLLVGRTPQTELSAEKLDMLEDLQRLGSVSYVGADTCDYRAIEKAVDEAEAGWQQKLAGVFHLAGLAREEAMATQTIHSLHDTLRPKTLGTRVLYRICEQRGNALFVNFSSVNAHFGGSGMAAYNIANRYQEAFVEAVSNNAAVRSVSISWSLWHDTGMGRQYREAEGLSRSLGFTPIKVAQGMNSLLAALWHGCGNVLIGLDDTRPNVQRHVDCVRLRQRPILCYFTGNEPDLAREVAAGSVPRDEFGNPVEVSYHQMEALPLKEDGNVDTAALRRNMVAAGPARAEKVAPRDEIETTLTRIASEVFGITEPIGVRDNFFDVGANSLLIVKLHHEIQEQLNVQFPMVELFNSTTVEKLAAFIGQQSGQGGDGPAGNSAADAARAAGQERRAAMQRRNRSRERKVAR</sequence>
<dbReference type="InterPro" id="IPR010071">
    <property type="entry name" value="AA_adenyl_dom"/>
</dbReference>
<dbReference type="InterPro" id="IPR003654">
    <property type="entry name" value="OAR_dom"/>
</dbReference>
<proteinExistence type="inferred from homology"/>
<dbReference type="InterPro" id="IPR006162">
    <property type="entry name" value="Ppantetheine_attach_site"/>
</dbReference>
<dbReference type="SMART" id="SM00822">
    <property type="entry name" value="PKS_KR"/>
    <property type="match status" value="1"/>
</dbReference>
<dbReference type="GO" id="GO:0003824">
    <property type="term" value="F:catalytic activity"/>
    <property type="evidence" value="ECO:0007669"/>
    <property type="project" value="InterPro"/>
</dbReference>
<dbReference type="PANTHER" id="PTHR45527:SF1">
    <property type="entry name" value="FATTY ACID SYNTHASE"/>
    <property type="match status" value="1"/>
</dbReference>
<evidence type="ECO:0000259" key="8">
    <source>
        <dbReference type="PROSITE" id="PS50075"/>
    </source>
</evidence>
<feature type="domain" description="OAR" evidence="9">
    <location>
        <begin position="2780"/>
        <end position="2793"/>
    </location>
</feature>
<evidence type="ECO:0000256" key="5">
    <source>
        <dbReference type="ARBA" id="ARBA00022832"/>
    </source>
</evidence>
<dbReference type="PROSITE" id="PS50803">
    <property type="entry name" value="OAR"/>
    <property type="match status" value="1"/>
</dbReference>
<evidence type="ECO:0000256" key="2">
    <source>
        <dbReference type="ARBA" id="ARBA00006432"/>
    </source>
</evidence>
<dbReference type="GO" id="GO:0043041">
    <property type="term" value="P:amino acid activation for nonribosomal peptide biosynthetic process"/>
    <property type="evidence" value="ECO:0007669"/>
    <property type="project" value="TreeGrafter"/>
</dbReference>
<dbReference type="NCBIfam" id="TIGR01733">
    <property type="entry name" value="AA-adenyl-dom"/>
    <property type="match status" value="4"/>
</dbReference>
<dbReference type="SUPFAM" id="SSF51735">
    <property type="entry name" value="NAD(P)-binding Rossmann-fold domains"/>
    <property type="match status" value="2"/>
</dbReference>
<dbReference type="Pfam" id="PF00550">
    <property type="entry name" value="PP-binding"/>
    <property type="match status" value="6"/>
</dbReference>
<dbReference type="InterPro" id="IPR049490">
    <property type="entry name" value="C883_1060-like_KR_N"/>
</dbReference>
<dbReference type="GO" id="GO:0005829">
    <property type="term" value="C:cytosol"/>
    <property type="evidence" value="ECO:0007669"/>
    <property type="project" value="TreeGrafter"/>
</dbReference>
<dbReference type="InterPro" id="IPR001242">
    <property type="entry name" value="Condensation_dom"/>
</dbReference>
<reference evidence="10 11" key="1">
    <citation type="submission" date="2019-03" db="EMBL/GenBank/DDBJ databases">
        <title>Genomic Encyclopedia of Type Strains, Phase IV (KMG-IV): sequencing the most valuable type-strain genomes for metagenomic binning, comparative biology and taxonomic classification.</title>
        <authorList>
            <person name="Goeker M."/>
        </authorList>
    </citation>
    <scope>NUCLEOTIDE SEQUENCE [LARGE SCALE GENOMIC DNA]</scope>
    <source>
        <strain evidence="10 11">DSM 7445</strain>
    </source>
</reference>
<feature type="domain" description="Carrier" evidence="8">
    <location>
        <begin position="605"/>
        <end position="683"/>
    </location>
</feature>
<dbReference type="Pfam" id="PF08659">
    <property type="entry name" value="KR"/>
    <property type="match status" value="1"/>
</dbReference>
<feature type="compositionally biased region" description="Basic residues" evidence="7">
    <location>
        <begin position="6825"/>
        <end position="6839"/>
    </location>
</feature>
<dbReference type="Pfam" id="PF21394">
    <property type="entry name" value="Beta-ketacyl_N"/>
    <property type="match status" value="1"/>
</dbReference>